<proteinExistence type="predicted"/>
<evidence type="ECO:0000313" key="1">
    <source>
        <dbReference type="EMBL" id="KAI4354401.1"/>
    </source>
</evidence>
<keyword evidence="2" id="KW-1185">Reference proteome</keyword>
<organism evidence="1 2">
    <name type="scientific">Bauhinia variegata</name>
    <name type="common">Purple orchid tree</name>
    <name type="synonym">Phanera variegata</name>
    <dbReference type="NCBI Taxonomy" id="167791"/>
    <lineage>
        <taxon>Eukaryota</taxon>
        <taxon>Viridiplantae</taxon>
        <taxon>Streptophyta</taxon>
        <taxon>Embryophyta</taxon>
        <taxon>Tracheophyta</taxon>
        <taxon>Spermatophyta</taxon>
        <taxon>Magnoliopsida</taxon>
        <taxon>eudicotyledons</taxon>
        <taxon>Gunneridae</taxon>
        <taxon>Pentapetalae</taxon>
        <taxon>rosids</taxon>
        <taxon>fabids</taxon>
        <taxon>Fabales</taxon>
        <taxon>Fabaceae</taxon>
        <taxon>Cercidoideae</taxon>
        <taxon>Cercideae</taxon>
        <taxon>Bauhiniinae</taxon>
        <taxon>Bauhinia</taxon>
    </lineage>
</organism>
<name>A0ACB9Q0T6_BAUVA</name>
<accession>A0ACB9Q0T6</accession>
<comment type="caution">
    <text evidence="1">The sequence shown here is derived from an EMBL/GenBank/DDBJ whole genome shotgun (WGS) entry which is preliminary data.</text>
</comment>
<reference evidence="1 2" key="1">
    <citation type="journal article" date="2022" name="DNA Res.">
        <title>Chromosomal-level genome assembly of the orchid tree Bauhinia variegata (Leguminosae; Cercidoideae) supports the allotetraploid origin hypothesis of Bauhinia.</title>
        <authorList>
            <person name="Zhong Y."/>
            <person name="Chen Y."/>
            <person name="Zheng D."/>
            <person name="Pang J."/>
            <person name="Liu Y."/>
            <person name="Luo S."/>
            <person name="Meng S."/>
            <person name="Qian L."/>
            <person name="Wei D."/>
            <person name="Dai S."/>
            <person name="Zhou R."/>
        </authorList>
    </citation>
    <scope>NUCLEOTIDE SEQUENCE [LARGE SCALE GENOMIC DNA]</scope>
    <source>
        <strain evidence="1">BV-YZ2020</strain>
    </source>
</reference>
<dbReference type="Proteomes" id="UP000828941">
    <property type="component" value="Chromosome 2"/>
</dbReference>
<evidence type="ECO:0000313" key="2">
    <source>
        <dbReference type="Proteomes" id="UP000828941"/>
    </source>
</evidence>
<dbReference type="EMBL" id="CM039427">
    <property type="protein sequence ID" value="KAI4354401.1"/>
    <property type="molecule type" value="Genomic_DNA"/>
</dbReference>
<gene>
    <name evidence="1" type="ORF">L6164_003266</name>
</gene>
<sequence>MVDYQQRNEKRVQDDFCFCFIVSLVHPEPLESFDSQKEALFFREFHSSISEFGGLSFGIKVQGGFDFEENVGGGRHGDWRRRIIPYPASRQSKTALKRKKGCSATAPFSHLREVARERNKKSEGQSYPLLLLPSLSQVILFSPV</sequence>
<protein>
    <submittedName>
        <fullName evidence="1">Uncharacterized protein</fullName>
    </submittedName>
</protein>